<keyword evidence="4" id="KW-1185">Reference proteome</keyword>
<gene>
    <name evidence="3" type="ORF">A6A05_11825</name>
</gene>
<name>A0A178MRK7_9PROT</name>
<reference evidence="3 4" key="1">
    <citation type="submission" date="2016-04" db="EMBL/GenBank/DDBJ databases">
        <title>Draft genome sequence of freshwater magnetotactic bacteria Magnetospirillum marisnigri SP-1 and Magnetospirillum moscoviense BB-1.</title>
        <authorList>
            <person name="Koziaeva V."/>
            <person name="Dziuba M.V."/>
            <person name="Ivanov T.M."/>
            <person name="Kuznetsov B."/>
            <person name="Grouzdev D.S."/>
        </authorList>
    </citation>
    <scope>NUCLEOTIDE SEQUENCE [LARGE SCALE GENOMIC DNA]</scope>
    <source>
        <strain evidence="3 4">BB-1</strain>
    </source>
</reference>
<dbReference type="EMBL" id="LWQU01000136">
    <property type="protein sequence ID" value="OAN50687.1"/>
    <property type="molecule type" value="Genomic_DNA"/>
</dbReference>
<feature type="compositionally biased region" description="Low complexity" evidence="2">
    <location>
        <begin position="200"/>
        <end position="213"/>
    </location>
</feature>
<evidence type="ECO:0000256" key="2">
    <source>
        <dbReference type="SAM" id="MobiDB-lite"/>
    </source>
</evidence>
<protein>
    <submittedName>
        <fullName evidence="3">Uncharacterized protein</fullName>
    </submittedName>
</protein>
<accession>A0A178MRK7</accession>
<feature type="coiled-coil region" evidence="1">
    <location>
        <begin position="159"/>
        <end position="186"/>
    </location>
</feature>
<evidence type="ECO:0000313" key="4">
    <source>
        <dbReference type="Proteomes" id="UP000078543"/>
    </source>
</evidence>
<evidence type="ECO:0000313" key="3">
    <source>
        <dbReference type="EMBL" id="OAN50687.1"/>
    </source>
</evidence>
<dbReference type="OrthoDB" id="8446920at2"/>
<dbReference type="STRING" id="1437059.A6A05_11825"/>
<dbReference type="AlphaFoldDB" id="A0A178MRK7"/>
<feature type="region of interest" description="Disordered" evidence="2">
    <location>
        <begin position="187"/>
        <end position="219"/>
    </location>
</feature>
<sequence>MTAAPLPHLVVFCDPAPLPPGLALPLHERLIDWALRTFLRPGFRHCHVLVPVLSPAFQGWVQIDPLSHAVNVALAAPEARTWVEAQAAAGLCSFVWAHPVRLPRTLFPGPRTCVSVVKAVLGLSCPALTPHQLYRHLKRKECDMGGLFGGGGKAPEPDNSAMEAQLAQQKEDRLRLERENQAKRLAMRGARRGMSGVRFTAAPAPTPAAAAAPSDTIGG</sequence>
<evidence type="ECO:0000256" key="1">
    <source>
        <dbReference type="SAM" id="Coils"/>
    </source>
</evidence>
<comment type="caution">
    <text evidence="3">The sequence shown here is derived from an EMBL/GenBank/DDBJ whole genome shotgun (WGS) entry which is preliminary data.</text>
</comment>
<organism evidence="3 4">
    <name type="scientific">Magnetospirillum moscoviense</name>
    <dbReference type="NCBI Taxonomy" id="1437059"/>
    <lineage>
        <taxon>Bacteria</taxon>
        <taxon>Pseudomonadati</taxon>
        <taxon>Pseudomonadota</taxon>
        <taxon>Alphaproteobacteria</taxon>
        <taxon>Rhodospirillales</taxon>
        <taxon>Rhodospirillaceae</taxon>
        <taxon>Magnetospirillum</taxon>
    </lineage>
</organism>
<dbReference type="Proteomes" id="UP000078543">
    <property type="component" value="Unassembled WGS sequence"/>
</dbReference>
<keyword evidence="1" id="KW-0175">Coiled coil</keyword>
<dbReference type="RefSeq" id="WP_068500033.1">
    <property type="nucleotide sequence ID" value="NZ_LWQU01000136.1"/>
</dbReference>
<proteinExistence type="predicted"/>